<sequence length="416" mass="46561">MAEKMTQYLAARIMSATGANGVPDDRPSANTRSPDEPVSEFDKKYPPDAYGEEMSDTARVWTVYRDQASEYDERHVDGWNKTLDILLIFAGLFSAVATTFIGESYQQLQTDWNEYTGRLLFATLAAQNTPGKFTLPSSLQSMSPSDFSASGLARWINGLWVSSLVLSLAVALLSILAKQWLVQFESRVTAPARSTRDWAHRRVLYADGLKQWHLAYIIAALPALLHLSLVLFLSGLALFFWTLDVGIASAVIVFTTILVVAYFSTIFLSYRHRACPFYLAWFTQVHRALNFVHERFTKLLPWSEARLMKEYQPYLSASVLTWLATYSPAHEVNAVGIYAIGSLRSTSQVIERIYQFDIPLKRSLLNKLVDLNDVVYSALLTPRGTSGLQSPKADEEVDDGALPPAAYNYLRNSGLA</sequence>
<evidence type="ECO:0000256" key="1">
    <source>
        <dbReference type="SAM" id="MobiDB-lite"/>
    </source>
</evidence>
<dbReference type="STRING" id="1314781.A0A165DRK3"/>
<keyword evidence="2" id="KW-0812">Transmembrane</keyword>
<keyword evidence="2" id="KW-1133">Transmembrane helix</keyword>
<feature type="region of interest" description="Disordered" evidence="1">
    <location>
        <begin position="17"/>
        <end position="51"/>
    </location>
</feature>
<gene>
    <name evidence="4" type="ORF">EXIGLDRAFT_753431</name>
</gene>
<dbReference type="InterPro" id="IPR045338">
    <property type="entry name" value="DUF6535"/>
</dbReference>
<name>A0A165DRK3_EXIGL</name>
<dbReference type="Proteomes" id="UP000077266">
    <property type="component" value="Unassembled WGS sequence"/>
</dbReference>
<evidence type="ECO:0000313" key="5">
    <source>
        <dbReference type="Proteomes" id="UP000077266"/>
    </source>
</evidence>
<dbReference type="InParanoid" id="A0A165DRK3"/>
<evidence type="ECO:0000313" key="4">
    <source>
        <dbReference type="EMBL" id="KZV85191.1"/>
    </source>
</evidence>
<feature type="domain" description="DUF6535" evidence="3">
    <location>
        <begin position="61"/>
        <end position="242"/>
    </location>
</feature>
<reference evidence="4 5" key="1">
    <citation type="journal article" date="2016" name="Mol. Biol. Evol.">
        <title>Comparative Genomics of Early-Diverging Mushroom-Forming Fungi Provides Insights into the Origins of Lignocellulose Decay Capabilities.</title>
        <authorList>
            <person name="Nagy L.G."/>
            <person name="Riley R."/>
            <person name="Tritt A."/>
            <person name="Adam C."/>
            <person name="Daum C."/>
            <person name="Floudas D."/>
            <person name="Sun H."/>
            <person name="Yadav J.S."/>
            <person name="Pangilinan J."/>
            <person name="Larsson K.H."/>
            <person name="Matsuura K."/>
            <person name="Barry K."/>
            <person name="Labutti K."/>
            <person name="Kuo R."/>
            <person name="Ohm R.A."/>
            <person name="Bhattacharya S.S."/>
            <person name="Shirouzu T."/>
            <person name="Yoshinaga Y."/>
            <person name="Martin F.M."/>
            <person name="Grigoriev I.V."/>
            <person name="Hibbett D.S."/>
        </authorList>
    </citation>
    <scope>NUCLEOTIDE SEQUENCE [LARGE SCALE GENOMIC DNA]</scope>
    <source>
        <strain evidence="4 5">HHB12029</strain>
    </source>
</reference>
<organism evidence="4 5">
    <name type="scientific">Exidia glandulosa HHB12029</name>
    <dbReference type="NCBI Taxonomy" id="1314781"/>
    <lineage>
        <taxon>Eukaryota</taxon>
        <taxon>Fungi</taxon>
        <taxon>Dikarya</taxon>
        <taxon>Basidiomycota</taxon>
        <taxon>Agaricomycotina</taxon>
        <taxon>Agaricomycetes</taxon>
        <taxon>Auriculariales</taxon>
        <taxon>Exidiaceae</taxon>
        <taxon>Exidia</taxon>
    </lineage>
</organism>
<feature type="transmembrane region" description="Helical" evidence="2">
    <location>
        <begin position="214"/>
        <end position="241"/>
    </location>
</feature>
<keyword evidence="5" id="KW-1185">Reference proteome</keyword>
<protein>
    <recommendedName>
        <fullName evidence="3">DUF6535 domain-containing protein</fullName>
    </recommendedName>
</protein>
<feature type="transmembrane region" description="Helical" evidence="2">
    <location>
        <begin position="155"/>
        <end position="177"/>
    </location>
</feature>
<dbReference type="EMBL" id="KV426196">
    <property type="protein sequence ID" value="KZV85191.1"/>
    <property type="molecule type" value="Genomic_DNA"/>
</dbReference>
<proteinExistence type="predicted"/>
<evidence type="ECO:0000259" key="3">
    <source>
        <dbReference type="Pfam" id="PF20153"/>
    </source>
</evidence>
<feature type="transmembrane region" description="Helical" evidence="2">
    <location>
        <begin position="247"/>
        <end position="270"/>
    </location>
</feature>
<dbReference type="Pfam" id="PF20153">
    <property type="entry name" value="DUF6535"/>
    <property type="match status" value="1"/>
</dbReference>
<feature type="transmembrane region" description="Helical" evidence="2">
    <location>
        <begin position="83"/>
        <end position="102"/>
    </location>
</feature>
<evidence type="ECO:0000256" key="2">
    <source>
        <dbReference type="SAM" id="Phobius"/>
    </source>
</evidence>
<accession>A0A165DRK3</accession>
<keyword evidence="2" id="KW-0472">Membrane</keyword>
<dbReference type="AlphaFoldDB" id="A0A165DRK3"/>